<name>A0A2I2KX50_9ACTN</name>
<accession>A0A2I2KX50</accession>
<sequence length="54" mass="5838">MPAVLFKSGDLRGRRNETVAGHIPILQKGSPMRFSVGRRFLSGLKAGASTAQIR</sequence>
<proteinExistence type="predicted"/>
<dbReference type="EMBL" id="FZMO01000360">
    <property type="protein sequence ID" value="SNQ50237.1"/>
    <property type="molecule type" value="Genomic_DNA"/>
</dbReference>
<dbReference type="Proteomes" id="UP000234331">
    <property type="component" value="Unassembled WGS sequence"/>
</dbReference>
<gene>
    <name evidence="1" type="ORF">FRACA_4220003</name>
</gene>
<evidence type="ECO:0000313" key="2">
    <source>
        <dbReference type="Proteomes" id="UP000234331"/>
    </source>
</evidence>
<dbReference type="AlphaFoldDB" id="A0A2I2KX50"/>
<reference evidence="1 2" key="1">
    <citation type="submission" date="2017-06" db="EMBL/GenBank/DDBJ databases">
        <authorList>
            <person name="Kim H.J."/>
            <person name="Triplett B.A."/>
        </authorList>
    </citation>
    <scope>NUCLEOTIDE SEQUENCE [LARGE SCALE GENOMIC DNA]</scope>
    <source>
        <strain evidence="1">FRACA_ARgP5</strain>
    </source>
</reference>
<organism evidence="1 2">
    <name type="scientific">Frankia canadensis</name>
    <dbReference type="NCBI Taxonomy" id="1836972"/>
    <lineage>
        <taxon>Bacteria</taxon>
        <taxon>Bacillati</taxon>
        <taxon>Actinomycetota</taxon>
        <taxon>Actinomycetes</taxon>
        <taxon>Frankiales</taxon>
        <taxon>Frankiaceae</taxon>
        <taxon>Frankia</taxon>
    </lineage>
</organism>
<protein>
    <submittedName>
        <fullName evidence="1">Uncharacterized protein</fullName>
    </submittedName>
</protein>
<evidence type="ECO:0000313" key="1">
    <source>
        <dbReference type="EMBL" id="SNQ50237.1"/>
    </source>
</evidence>
<keyword evidence="2" id="KW-1185">Reference proteome</keyword>